<accession>A0A081RMX4</accession>
<dbReference type="Proteomes" id="UP000028059">
    <property type="component" value="Unassembled WGS sequence"/>
</dbReference>
<keyword evidence="2" id="KW-1185">Reference proteome</keyword>
<dbReference type="EMBL" id="JOKN01000016">
    <property type="protein sequence ID" value="KEQ56547.1"/>
    <property type="molecule type" value="Genomic_DNA"/>
</dbReference>
<evidence type="ECO:0000313" key="1">
    <source>
        <dbReference type="EMBL" id="KEQ56547.1"/>
    </source>
</evidence>
<gene>
    <name evidence="1" type="ORF">AAA799N04_01039</name>
</gene>
<reference evidence="1 2" key="1">
    <citation type="submission" date="2014-06" db="EMBL/GenBank/DDBJ databases">
        <authorList>
            <person name="Ngugi D.K."/>
            <person name="Blom J."/>
            <person name="Alam I."/>
            <person name="Rashid M."/>
            <person name="Ba Alawi W."/>
            <person name="Zhang G."/>
            <person name="Hikmawan T."/>
            <person name="Guan Y."/>
            <person name="Antunes A."/>
            <person name="Siam R."/>
            <person name="ElDorry H."/>
            <person name="Bajic V."/>
            <person name="Stingl U."/>
        </authorList>
    </citation>
    <scope>NUCLEOTIDE SEQUENCE [LARGE SCALE GENOMIC DNA]</scope>
    <source>
        <strain evidence="1">SCGC AAA799-N04</strain>
    </source>
</reference>
<protein>
    <recommendedName>
        <fullName evidence="3">Transcriptional regulator PadR family protein</fullName>
    </recommendedName>
</protein>
<organism evidence="1 2">
    <name type="scientific">Marine Group I thaumarchaeote SCGC AAA799-N04</name>
    <dbReference type="NCBI Taxonomy" id="1502293"/>
    <lineage>
        <taxon>Archaea</taxon>
        <taxon>Nitrososphaerota</taxon>
        <taxon>Marine Group I</taxon>
    </lineage>
</organism>
<proteinExistence type="predicted"/>
<sequence length="106" mass="12616">MSIKSRRYSSRDKIKLQIISYMFEKECNSLSSKYELLHHSGIGMYDYPYLDRILSEMEDTLWIKVSYSGVKSKKKHYSLDLRGQELMQFLQKLDDNSPLFDLDLFS</sequence>
<comment type="caution">
    <text evidence="1">The sequence shown here is derived from an EMBL/GenBank/DDBJ whole genome shotgun (WGS) entry which is preliminary data.</text>
</comment>
<evidence type="ECO:0000313" key="2">
    <source>
        <dbReference type="Proteomes" id="UP000028059"/>
    </source>
</evidence>
<name>A0A081RMX4_9ARCH</name>
<evidence type="ECO:0008006" key="3">
    <source>
        <dbReference type="Google" id="ProtNLM"/>
    </source>
</evidence>
<dbReference type="AlphaFoldDB" id="A0A081RMX4"/>